<dbReference type="PROSITE" id="PS50109">
    <property type="entry name" value="HIS_KIN"/>
    <property type="match status" value="1"/>
</dbReference>
<dbReference type="Pfam" id="PF02518">
    <property type="entry name" value="HATPase_c"/>
    <property type="match status" value="1"/>
</dbReference>
<evidence type="ECO:0000256" key="8">
    <source>
        <dbReference type="RuleBase" id="RU366032"/>
    </source>
</evidence>
<evidence type="ECO:0000256" key="7">
    <source>
        <dbReference type="ARBA" id="ARBA00048201"/>
    </source>
</evidence>
<evidence type="ECO:0000256" key="5">
    <source>
        <dbReference type="ARBA" id="ARBA00022840"/>
    </source>
</evidence>
<sequence length="567" mass="62992">MSASTILTAAAKTASKTTVRRAARRSMATSTRAVKKSAVGVIVQATNMPLSNIMPSFGSPLPSSGTSSSSRNNSRKELQKLSGLASAMSRSSLDDDTSPSSSRRSLIDETGQVNMFELQRLASLSPTSLKLGDMYKYAASADLEQRLRNAQFLHRELPIRLAQRAYDLLSLPHGLSSESTPIRQVAQMYVQYIQQFLEFPFPQTNSQEEGFTEQLQGMVMDRTSIPTTIAQGLMEWLDDDRREDFELGRQQEMEDALVRFFTARVGLRFLAEHHILSSPSQRGGDKLREAQTAISPSEVGAKDRGCIQHDCNPVQECEKVAQEVARQTYDCYGICPEIEIVDRQSDNAQVFTYVPHHLHYMLAELLKNSCRVSVERYMEQGGSNSTTAKISPVRVVIVKGANEVTIKVSDEGGGIPRSTMARIFKFTHSTSRQEYEGNTDFGTVEAGIKHMRGFGLPLARIYARYFGGELTLKSMEGYGLDAYLYLPRLGDACENLPRRVIASPGEQVSLPAPKRINKSGTRAFSTLAPNRQSANEPWVVESDELDEAGWEESKTRRVLQILHSRAL</sequence>
<dbReference type="EMBL" id="CAICTM010000495">
    <property type="protein sequence ID" value="CAB9511664.1"/>
    <property type="molecule type" value="Genomic_DNA"/>
</dbReference>
<evidence type="ECO:0000259" key="10">
    <source>
        <dbReference type="PROSITE" id="PS50109"/>
    </source>
</evidence>
<protein>
    <recommendedName>
        <fullName evidence="8">Protein-serine/threonine kinase</fullName>
        <ecNumber evidence="8">2.7.11.-</ecNumber>
    </recommendedName>
</protein>
<dbReference type="GO" id="GO:0005759">
    <property type="term" value="C:mitochondrial matrix"/>
    <property type="evidence" value="ECO:0007669"/>
    <property type="project" value="UniProtKB-SubCell"/>
</dbReference>
<dbReference type="Gene3D" id="1.20.140.20">
    <property type="entry name" value="Alpha-ketoacid/pyruvate dehydrogenase kinase, N-terminal domain"/>
    <property type="match status" value="1"/>
</dbReference>
<keyword evidence="2 8" id="KW-0808">Transferase</keyword>
<dbReference type="GO" id="GO:0010906">
    <property type="term" value="P:regulation of glucose metabolic process"/>
    <property type="evidence" value="ECO:0007669"/>
    <property type="project" value="TreeGrafter"/>
</dbReference>
<dbReference type="Gene3D" id="3.30.565.10">
    <property type="entry name" value="Histidine kinase-like ATPase, C-terminal domain"/>
    <property type="match status" value="1"/>
</dbReference>
<dbReference type="InterPro" id="IPR005467">
    <property type="entry name" value="His_kinase_dom"/>
</dbReference>
<dbReference type="SMART" id="SM00387">
    <property type="entry name" value="HATPase_c"/>
    <property type="match status" value="1"/>
</dbReference>
<evidence type="ECO:0000313" key="11">
    <source>
        <dbReference type="EMBL" id="CAB9511664.1"/>
    </source>
</evidence>
<dbReference type="OrthoDB" id="241648at2759"/>
<feature type="compositionally biased region" description="Low complexity" evidence="9">
    <location>
        <begin position="56"/>
        <end position="72"/>
    </location>
</feature>
<keyword evidence="4 8" id="KW-0418">Kinase</keyword>
<evidence type="ECO:0000256" key="2">
    <source>
        <dbReference type="ARBA" id="ARBA00022679"/>
    </source>
</evidence>
<comment type="caution">
    <text evidence="11">The sequence shown here is derived from an EMBL/GenBank/DDBJ whole genome shotgun (WGS) entry which is preliminary data.</text>
</comment>
<feature type="region of interest" description="Disordered" evidence="9">
    <location>
        <begin position="53"/>
        <end position="105"/>
    </location>
</feature>
<dbReference type="InterPro" id="IPR036784">
    <property type="entry name" value="AK/P_DHK_N_sf"/>
</dbReference>
<organism evidence="11 12">
    <name type="scientific">Seminavis robusta</name>
    <dbReference type="NCBI Taxonomy" id="568900"/>
    <lineage>
        <taxon>Eukaryota</taxon>
        <taxon>Sar</taxon>
        <taxon>Stramenopiles</taxon>
        <taxon>Ochrophyta</taxon>
        <taxon>Bacillariophyta</taxon>
        <taxon>Bacillariophyceae</taxon>
        <taxon>Bacillariophycidae</taxon>
        <taxon>Naviculales</taxon>
        <taxon>Naviculaceae</taxon>
        <taxon>Seminavis</taxon>
    </lineage>
</organism>
<evidence type="ECO:0000313" key="12">
    <source>
        <dbReference type="Proteomes" id="UP001153069"/>
    </source>
</evidence>
<evidence type="ECO:0000256" key="1">
    <source>
        <dbReference type="ARBA" id="ARBA00006155"/>
    </source>
</evidence>
<comment type="catalytic activity">
    <reaction evidence="7">
        <text>L-seryl-[pyruvate dehydrogenase E1 alpha subunit] + ATP = O-phospho-L-seryl-[pyruvate dehydrogenase E1 alpha subunit] + ADP + H(+)</text>
        <dbReference type="Rhea" id="RHEA:23052"/>
        <dbReference type="Rhea" id="RHEA-COMP:13689"/>
        <dbReference type="Rhea" id="RHEA-COMP:13690"/>
        <dbReference type="ChEBI" id="CHEBI:15378"/>
        <dbReference type="ChEBI" id="CHEBI:29999"/>
        <dbReference type="ChEBI" id="CHEBI:30616"/>
        <dbReference type="ChEBI" id="CHEBI:83421"/>
        <dbReference type="ChEBI" id="CHEBI:456216"/>
        <dbReference type="EC" id="2.7.11.2"/>
    </reaction>
</comment>
<dbReference type="SUPFAM" id="SSF55874">
    <property type="entry name" value="ATPase domain of HSP90 chaperone/DNA topoisomerase II/histidine kinase"/>
    <property type="match status" value="1"/>
</dbReference>
<dbReference type="AlphaFoldDB" id="A0A9N8E2Q7"/>
<comment type="similarity">
    <text evidence="1 8">Belongs to the PDK/BCKDK protein kinase family.</text>
</comment>
<gene>
    <name evidence="11" type="ORF">SEMRO_496_G154600.1</name>
</gene>
<evidence type="ECO:0000256" key="9">
    <source>
        <dbReference type="SAM" id="MobiDB-lite"/>
    </source>
</evidence>
<dbReference type="InterPro" id="IPR036890">
    <property type="entry name" value="HATPase_C_sf"/>
</dbReference>
<evidence type="ECO:0000256" key="6">
    <source>
        <dbReference type="ARBA" id="ARBA00023128"/>
    </source>
</evidence>
<dbReference type="GO" id="GO:0005524">
    <property type="term" value="F:ATP binding"/>
    <property type="evidence" value="ECO:0007669"/>
    <property type="project" value="UniProtKB-UniRule"/>
</dbReference>
<accession>A0A9N8E2Q7</accession>
<dbReference type="PANTHER" id="PTHR11947:SF3">
    <property type="entry name" value="[PYRUVATE DEHYDROGENASE (ACETYL-TRANSFERRING)] KINASE, MITOCHONDRIAL"/>
    <property type="match status" value="1"/>
</dbReference>
<keyword evidence="12" id="KW-1185">Reference proteome</keyword>
<proteinExistence type="inferred from homology"/>
<evidence type="ECO:0000256" key="3">
    <source>
        <dbReference type="ARBA" id="ARBA00022741"/>
    </source>
</evidence>
<dbReference type="GO" id="GO:0004740">
    <property type="term" value="F:pyruvate dehydrogenase (acetyl-transferring) kinase activity"/>
    <property type="evidence" value="ECO:0007669"/>
    <property type="project" value="UniProtKB-EC"/>
</dbReference>
<name>A0A9N8E2Q7_9STRA</name>
<keyword evidence="3 8" id="KW-0547">Nucleotide-binding</keyword>
<dbReference type="InterPro" id="IPR003594">
    <property type="entry name" value="HATPase_dom"/>
</dbReference>
<dbReference type="Proteomes" id="UP001153069">
    <property type="component" value="Unassembled WGS sequence"/>
</dbReference>
<comment type="subcellular location">
    <subcellularLocation>
        <location evidence="8">Mitochondrion matrix</location>
    </subcellularLocation>
</comment>
<dbReference type="SUPFAM" id="SSF69012">
    <property type="entry name" value="alpha-ketoacid dehydrogenase kinase, N-terminal domain"/>
    <property type="match status" value="1"/>
</dbReference>
<keyword evidence="5 8" id="KW-0067">ATP-binding</keyword>
<keyword evidence="6 8" id="KW-0496">Mitochondrion</keyword>
<evidence type="ECO:0000256" key="4">
    <source>
        <dbReference type="ARBA" id="ARBA00022777"/>
    </source>
</evidence>
<reference evidence="11" key="1">
    <citation type="submission" date="2020-06" db="EMBL/GenBank/DDBJ databases">
        <authorList>
            <consortium name="Plant Systems Biology data submission"/>
        </authorList>
    </citation>
    <scope>NUCLEOTIDE SEQUENCE</scope>
    <source>
        <strain evidence="11">D6</strain>
    </source>
</reference>
<dbReference type="PANTHER" id="PTHR11947">
    <property type="entry name" value="PYRUVATE DEHYDROGENASE KINASE"/>
    <property type="match status" value="1"/>
</dbReference>
<dbReference type="InterPro" id="IPR018955">
    <property type="entry name" value="BCDHK/PDK_N"/>
</dbReference>
<dbReference type="InterPro" id="IPR039028">
    <property type="entry name" value="BCKD/PDK"/>
</dbReference>
<dbReference type="Pfam" id="PF10436">
    <property type="entry name" value="BCDHK_Adom3"/>
    <property type="match status" value="1"/>
</dbReference>
<dbReference type="EC" id="2.7.11.-" evidence="8"/>
<feature type="domain" description="Histidine kinase" evidence="10">
    <location>
        <begin position="358"/>
        <end position="490"/>
    </location>
</feature>